<evidence type="ECO:0000313" key="2">
    <source>
        <dbReference type="EMBL" id="GAQ93543.1"/>
    </source>
</evidence>
<evidence type="ECO:0000256" key="1">
    <source>
        <dbReference type="SAM" id="MobiDB-lite"/>
    </source>
</evidence>
<dbReference type="AlphaFoldDB" id="A0A1Y1IS80"/>
<protein>
    <submittedName>
        <fullName evidence="2">Uncharacterized protein</fullName>
    </submittedName>
</protein>
<evidence type="ECO:0000313" key="3">
    <source>
        <dbReference type="Proteomes" id="UP000054558"/>
    </source>
</evidence>
<feature type="non-terminal residue" evidence="2">
    <location>
        <position position="312"/>
    </location>
</feature>
<reference evidence="2 3" key="1">
    <citation type="journal article" date="2014" name="Nat. Commun.">
        <title>Klebsormidium flaccidum genome reveals primary factors for plant terrestrial adaptation.</title>
        <authorList>
            <person name="Hori K."/>
            <person name="Maruyama F."/>
            <person name="Fujisawa T."/>
            <person name="Togashi T."/>
            <person name="Yamamoto N."/>
            <person name="Seo M."/>
            <person name="Sato S."/>
            <person name="Yamada T."/>
            <person name="Mori H."/>
            <person name="Tajima N."/>
            <person name="Moriyama T."/>
            <person name="Ikeuchi M."/>
            <person name="Watanabe M."/>
            <person name="Wada H."/>
            <person name="Kobayashi K."/>
            <person name="Saito M."/>
            <person name="Masuda T."/>
            <person name="Sasaki-Sekimoto Y."/>
            <person name="Mashiguchi K."/>
            <person name="Awai K."/>
            <person name="Shimojima M."/>
            <person name="Masuda S."/>
            <person name="Iwai M."/>
            <person name="Nobusawa T."/>
            <person name="Narise T."/>
            <person name="Kondo S."/>
            <person name="Saito H."/>
            <person name="Sato R."/>
            <person name="Murakawa M."/>
            <person name="Ihara Y."/>
            <person name="Oshima-Yamada Y."/>
            <person name="Ohtaka K."/>
            <person name="Satoh M."/>
            <person name="Sonobe K."/>
            <person name="Ishii M."/>
            <person name="Ohtani R."/>
            <person name="Kanamori-Sato M."/>
            <person name="Honoki R."/>
            <person name="Miyazaki D."/>
            <person name="Mochizuki H."/>
            <person name="Umetsu J."/>
            <person name="Higashi K."/>
            <person name="Shibata D."/>
            <person name="Kamiya Y."/>
            <person name="Sato N."/>
            <person name="Nakamura Y."/>
            <person name="Tabata S."/>
            <person name="Ida S."/>
            <person name="Kurokawa K."/>
            <person name="Ohta H."/>
        </authorList>
    </citation>
    <scope>NUCLEOTIDE SEQUENCE [LARGE SCALE GENOMIC DNA]</scope>
    <source>
        <strain evidence="2 3">NIES-2285</strain>
    </source>
</reference>
<dbReference type="Proteomes" id="UP000054558">
    <property type="component" value="Unassembled WGS sequence"/>
</dbReference>
<proteinExistence type="predicted"/>
<feature type="compositionally biased region" description="Polar residues" evidence="1">
    <location>
        <begin position="138"/>
        <end position="152"/>
    </location>
</feature>
<feature type="region of interest" description="Disordered" evidence="1">
    <location>
        <begin position="1"/>
        <end position="30"/>
    </location>
</feature>
<keyword evidence="3" id="KW-1185">Reference proteome</keyword>
<gene>
    <name evidence="2" type="ORF">KFL_016360010</name>
</gene>
<accession>A0A1Y1IS80</accession>
<name>A0A1Y1IS80_KLENI</name>
<sequence length="312" mass="34204">MRDKNDLRFSASSHNSYDTSALWAASSPSPSLTFVASIRSRIESAVEGAAPQLGQQSKRKPREAGRTESAVEGAAPQPGPKSTLKSREASRAVSAVEGAAPPPGPRSKRKPREAGRSEVEEVEAPVQPCLKRAKRTAPLTQSKNQRTKTVATSPPAFLPATVPGNLLGQFRRPQRLVEGKALLTEETARVAFKMARLGVDEGRKGYDAPTVRWILHLTWMLELRGEVIPESESVSQGVTSKEIEEYYLEWQNTAEAEPLVYSFQGDHVVEVPWQPSAKELKLRWKITTIVIKGVLGFEGQGKKNSIRMAGKN</sequence>
<feature type="compositionally biased region" description="Polar residues" evidence="1">
    <location>
        <begin position="10"/>
        <end position="19"/>
    </location>
</feature>
<dbReference type="EMBL" id="DF238585">
    <property type="protein sequence ID" value="GAQ93543.1"/>
    <property type="molecule type" value="Genomic_DNA"/>
</dbReference>
<feature type="region of interest" description="Disordered" evidence="1">
    <location>
        <begin position="45"/>
        <end position="157"/>
    </location>
</feature>
<feature type="compositionally biased region" description="Low complexity" evidence="1">
    <location>
        <begin position="20"/>
        <end position="30"/>
    </location>
</feature>
<organism evidence="2 3">
    <name type="scientific">Klebsormidium nitens</name>
    <name type="common">Green alga</name>
    <name type="synonym">Ulothrix nitens</name>
    <dbReference type="NCBI Taxonomy" id="105231"/>
    <lineage>
        <taxon>Eukaryota</taxon>
        <taxon>Viridiplantae</taxon>
        <taxon>Streptophyta</taxon>
        <taxon>Klebsormidiophyceae</taxon>
        <taxon>Klebsormidiales</taxon>
        <taxon>Klebsormidiaceae</taxon>
        <taxon>Klebsormidium</taxon>
    </lineage>
</organism>